<dbReference type="PANTHER" id="PTHR42951">
    <property type="entry name" value="METALLO-BETA-LACTAMASE DOMAIN-CONTAINING"/>
    <property type="match status" value="1"/>
</dbReference>
<organism evidence="2 3">
    <name type="scientific">Maribacter arcticus</name>
    <dbReference type="NCBI Taxonomy" id="561365"/>
    <lineage>
        <taxon>Bacteria</taxon>
        <taxon>Pseudomonadati</taxon>
        <taxon>Bacteroidota</taxon>
        <taxon>Flavobacteriia</taxon>
        <taxon>Flavobacteriales</taxon>
        <taxon>Flavobacteriaceae</taxon>
        <taxon>Maribacter</taxon>
    </lineage>
</organism>
<dbReference type="SUPFAM" id="SSF56281">
    <property type="entry name" value="Metallo-hydrolase/oxidoreductase"/>
    <property type="match status" value="1"/>
</dbReference>
<evidence type="ECO:0000313" key="2">
    <source>
        <dbReference type="EMBL" id="SKB82566.1"/>
    </source>
</evidence>
<evidence type="ECO:0000259" key="1">
    <source>
        <dbReference type="SMART" id="SM00849"/>
    </source>
</evidence>
<sequence>MKQIQILTTFLLITTLQTPLLAQQDNYIEEPVDLTIQNWIHGTENCEDTTDPPIQVVQYTSTTWILRQNKCANYEAPFMYLFIGEDKALLMDTGATKDNDLFPLYKTVHQLISDWSEKNGDVELIVAHTHKHGDHYAADGQFKGKPNTTVVGLEVEEVKNFYTISNWPEEIVDFDLGNRLLKIIPIPGHQASSIAVYDTATKILLTGDTFYPGRLYVNDWNAFKMSIERLVKFTETNEISTILGNHIEMTQTPGVDYPMETMYQPKEHQLPLSVLTLKELSSALTALGDTPTKEVHDSFIIYPVDY</sequence>
<dbReference type="InterPro" id="IPR036866">
    <property type="entry name" value="RibonucZ/Hydroxyglut_hydro"/>
</dbReference>
<dbReference type="Pfam" id="PF00753">
    <property type="entry name" value="Lactamase_B"/>
    <property type="match status" value="1"/>
</dbReference>
<keyword evidence="3" id="KW-1185">Reference proteome</keyword>
<dbReference type="EMBL" id="FUYL01000012">
    <property type="protein sequence ID" value="SKB82566.1"/>
    <property type="molecule type" value="Genomic_DNA"/>
</dbReference>
<dbReference type="STRING" id="561365.SAMN05660866_03499"/>
<dbReference type="OrthoDB" id="9761531at2"/>
<gene>
    <name evidence="2" type="ORF">SAMN05660866_03499</name>
</gene>
<proteinExistence type="predicted"/>
<dbReference type="Proteomes" id="UP000190339">
    <property type="component" value="Unassembled WGS sequence"/>
</dbReference>
<dbReference type="AlphaFoldDB" id="A0A1T5EF85"/>
<reference evidence="3" key="1">
    <citation type="submission" date="2017-02" db="EMBL/GenBank/DDBJ databases">
        <authorList>
            <person name="Varghese N."/>
            <person name="Submissions S."/>
        </authorList>
    </citation>
    <scope>NUCLEOTIDE SEQUENCE [LARGE SCALE GENOMIC DNA]</scope>
    <source>
        <strain evidence="3">DSM 23546</strain>
    </source>
</reference>
<dbReference type="RefSeq" id="WP_143814529.1">
    <property type="nucleotide sequence ID" value="NZ_FUYL01000012.1"/>
</dbReference>
<dbReference type="InterPro" id="IPR050855">
    <property type="entry name" value="NDM-1-like"/>
</dbReference>
<dbReference type="Gene3D" id="3.60.15.10">
    <property type="entry name" value="Ribonuclease Z/Hydroxyacylglutathione hydrolase-like"/>
    <property type="match status" value="1"/>
</dbReference>
<dbReference type="InterPro" id="IPR001279">
    <property type="entry name" value="Metallo-B-lactamas"/>
</dbReference>
<evidence type="ECO:0000313" key="3">
    <source>
        <dbReference type="Proteomes" id="UP000190339"/>
    </source>
</evidence>
<feature type="domain" description="Metallo-beta-lactamase" evidence="1">
    <location>
        <begin position="76"/>
        <end position="246"/>
    </location>
</feature>
<protein>
    <submittedName>
        <fullName evidence="2">Metallo-beta-lactamase superfamily protein</fullName>
    </submittedName>
</protein>
<dbReference type="SMART" id="SM00849">
    <property type="entry name" value="Lactamase_B"/>
    <property type="match status" value="1"/>
</dbReference>
<accession>A0A1T5EF85</accession>
<name>A0A1T5EF85_9FLAO</name>